<gene>
    <name evidence="1" type="ORF">LSAT_V11C800437510</name>
</gene>
<dbReference type="Proteomes" id="UP000235145">
    <property type="component" value="Unassembled WGS sequence"/>
</dbReference>
<proteinExistence type="predicted"/>
<dbReference type="EMBL" id="NBSK02000008">
    <property type="protein sequence ID" value="KAJ0194480.1"/>
    <property type="molecule type" value="Genomic_DNA"/>
</dbReference>
<sequence length="188" mass="19995">MSYSYTPPPTQSSGALRSLKADYPEEFEPTEAGVYGTEAPAPTYSAGFISSQQQIPAVGQRGLAPTEVVIQPPQEAAVRVLIHSSNQLSGNDNRGSVETDGAAAGSLSGFVHKNNSAYGIVVDPYSNGEGPGFSDLAQRERSNNGSTSAVITQVDTNYGHSMTGNNFRDAYKKLNLLYKNDETPVDDE</sequence>
<dbReference type="Gramene" id="rna-gnl|WGS:NBSK|LSAT_8X118480_mrna">
    <property type="protein sequence ID" value="cds-PLY85215.1"/>
    <property type="gene ID" value="gene-LSAT_8X118480"/>
</dbReference>
<reference evidence="1 2" key="1">
    <citation type="journal article" date="2017" name="Nat. Commun.">
        <title>Genome assembly with in vitro proximity ligation data and whole-genome triplication in lettuce.</title>
        <authorList>
            <person name="Reyes-Chin-Wo S."/>
            <person name="Wang Z."/>
            <person name="Yang X."/>
            <person name="Kozik A."/>
            <person name="Arikit S."/>
            <person name="Song C."/>
            <person name="Xia L."/>
            <person name="Froenicke L."/>
            <person name="Lavelle D.O."/>
            <person name="Truco M.J."/>
            <person name="Xia R."/>
            <person name="Zhu S."/>
            <person name="Xu C."/>
            <person name="Xu H."/>
            <person name="Xu X."/>
            <person name="Cox K."/>
            <person name="Korf I."/>
            <person name="Meyers B.C."/>
            <person name="Michelmore R.W."/>
        </authorList>
    </citation>
    <scope>NUCLEOTIDE SEQUENCE [LARGE SCALE GENOMIC DNA]</scope>
    <source>
        <strain evidence="2">cv. Salinas</strain>
        <tissue evidence="1">Seedlings</tissue>
    </source>
</reference>
<organism evidence="1 2">
    <name type="scientific">Lactuca sativa</name>
    <name type="common">Garden lettuce</name>
    <dbReference type="NCBI Taxonomy" id="4236"/>
    <lineage>
        <taxon>Eukaryota</taxon>
        <taxon>Viridiplantae</taxon>
        <taxon>Streptophyta</taxon>
        <taxon>Embryophyta</taxon>
        <taxon>Tracheophyta</taxon>
        <taxon>Spermatophyta</taxon>
        <taxon>Magnoliopsida</taxon>
        <taxon>eudicotyledons</taxon>
        <taxon>Gunneridae</taxon>
        <taxon>Pentapetalae</taxon>
        <taxon>asterids</taxon>
        <taxon>campanulids</taxon>
        <taxon>Asterales</taxon>
        <taxon>Asteraceae</taxon>
        <taxon>Cichorioideae</taxon>
        <taxon>Cichorieae</taxon>
        <taxon>Lactucinae</taxon>
        <taxon>Lactuca</taxon>
    </lineage>
</organism>
<comment type="caution">
    <text evidence="1">The sequence shown here is derived from an EMBL/GenBank/DDBJ whole genome shotgun (WGS) entry which is preliminary data.</text>
</comment>
<evidence type="ECO:0000313" key="1">
    <source>
        <dbReference type="EMBL" id="KAJ0194480.1"/>
    </source>
</evidence>
<accession>A0A9R1UV84</accession>
<name>A0A9R1UV84_LACSA</name>
<keyword evidence="2" id="KW-1185">Reference proteome</keyword>
<protein>
    <submittedName>
        <fullName evidence="1">Uncharacterized protein</fullName>
    </submittedName>
</protein>
<dbReference type="AlphaFoldDB" id="A0A9R1UV84"/>
<evidence type="ECO:0000313" key="2">
    <source>
        <dbReference type="Proteomes" id="UP000235145"/>
    </source>
</evidence>